<reference evidence="2" key="1">
    <citation type="submission" date="2012-10" db="EMBL/GenBank/DDBJ databases">
        <authorList>
            <person name="Sandrine L."/>
        </authorList>
    </citation>
    <scope>NUCLEOTIDE SEQUENCE</scope>
</reference>
<evidence type="ECO:0000313" key="2">
    <source>
        <dbReference type="EMBL" id="CCO21019.1"/>
    </source>
</evidence>
<dbReference type="Gene3D" id="1.10.10.10">
    <property type="entry name" value="Winged helix-like DNA-binding domain superfamily/Winged helix DNA-binding domain"/>
    <property type="match status" value="1"/>
</dbReference>
<dbReference type="EMBL" id="HF548279">
    <property type="protein sequence ID" value="CCO21019.1"/>
    <property type="molecule type" value="Genomic_DNA"/>
</dbReference>
<accession>S0DDZ3</accession>
<sequence length="296" mass="33989">MHIQVTEENIPFFEALASPARIRIIQHLSIKEANIKELAEVVGVSSAIMTSHVKKLEEVRIIKSQRNGNQGKICSLFNTNFDLSFPQLSLDCQYNYEVSIPVGHYTSAEVEATCGIADQYQVIQAYDDPRSFFDPRRFDAQLIWFTKGYVEYTMANYVTPPSKITNLEITAELSSEYPHYREDWQSDIDLYLNGEHVCMWTSPGDFGKRRGKLTPIWWTSNQYGLLKCFRISNEGVFIDEELVSEKTLRDFHVENDQLRIKFAVSERDRDAGGIAIYGKSFGNHAQDINVRVGYNM</sequence>
<dbReference type="InterPro" id="IPR036388">
    <property type="entry name" value="WH-like_DNA-bd_sf"/>
</dbReference>
<organism evidence="2">
    <name type="scientific">termite gut metagenome</name>
    <dbReference type="NCBI Taxonomy" id="433724"/>
    <lineage>
        <taxon>unclassified sequences</taxon>
        <taxon>metagenomes</taxon>
        <taxon>organismal metagenomes</taxon>
    </lineage>
</organism>
<gene>
    <name evidence="2" type="ORF">BN138_207</name>
</gene>
<dbReference type="InterPro" id="IPR001845">
    <property type="entry name" value="HTH_ArsR_DNA-bd_dom"/>
</dbReference>
<dbReference type="SUPFAM" id="SSF46785">
    <property type="entry name" value="Winged helix' DNA-binding domain"/>
    <property type="match status" value="1"/>
</dbReference>
<dbReference type="InterPro" id="IPR036390">
    <property type="entry name" value="WH_DNA-bd_sf"/>
</dbReference>
<dbReference type="InterPro" id="IPR011991">
    <property type="entry name" value="ArsR-like_HTH"/>
</dbReference>
<dbReference type="PROSITE" id="PS50987">
    <property type="entry name" value="HTH_ARSR_2"/>
    <property type="match status" value="1"/>
</dbReference>
<protein>
    <submittedName>
        <fullName evidence="2">Putative transcriptional regulator</fullName>
    </submittedName>
</protein>
<name>S0DDZ3_9ZZZZ</name>
<proteinExistence type="predicted"/>
<feature type="domain" description="HTH arsR-type" evidence="1">
    <location>
        <begin position="1"/>
        <end position="95"/>
    </location>
</feature>
<reference evidence="2" key="2">
    <citation type="journal article" date="2013" name="Biotechnol. Biofuels">
        <title>Mining for hemicellulases in the fungus-growing termite Pseudacanthotermes militaris using functional metagenomics.</title>
        <authorList>
            <person name="Bastien G."/>
            <person name="Arnal G."/>
            <person name="Bozonnet S."/>
            <person name="Laguerre S."/>
            <person name="Ferreira F."/>
            <person name="Faure R."/>
            <person name="Henrissat B."/>
            <person name="Lefevre F."/>
            <person name="Robe P."/>
            <person name="Bouchez O."/>
            <person name="Noirot C."/>
            <person name="Dumon C."/>
            <person name="O'Donohue M."/>
        </authorList>
    </citation>
    <scope>NUCLEOTIDE SEQUENCE</scope>
</reference>
<dbReference type="PANTHER" id="PTHR38600">
    <property type="entry name" value="TRANSCRIPTIONAL REGULATORY PROTEIN"/>
    <property type="match status" value="1"/>
</dbReference>
<dbReference type="GO" id="GO:0003700">
    <property type="term" value="F:DNA-binding transcription factor activity"/>
    <property type="evidence" value="ECO:0007669"/>
    <property type="project" value="InterPro"/>
</dbReference>
<dbReference type="Pfam" id="PF12840">
    <property type="entry name" value="HTH_20"/>
    <property type="match status" value="1"/>
</dbReference>
<evidence type="ECO:0000259" key="1">
    <source>
        <dbReference type="PROSITE" id="PS50987"/>
    </source>
</evidence>
<dbReference type="PANTHER" id="PTHR38600:SF1">
    <property type="entry name" value="TRANSCRIPTIONAL REGULATORY PROTEIN"/>
    <property type="match status" value="1"/>
</dbReference>
<dbReference type="CDD" id="cd00090">
    <property type="entry name" value="HTH_ARSR"/>
    <property type="match status" value="1"/>
</dbReference>
<dbReference type="AlphaFoldDB" id="S0DDZ3"/>